<evidence type="ECO:0000256" key="4">
    <source>
        <dbReference type="SAM" id="MobiDB-lite"/>
    </source>
</evidence>
<feature type="compositionally biased region" description="Basic and acidic residues" evidence="4">
    <location>
        <begin position="661"/>
        <end position="674"/>
    </location>
</feature>
<dbReference type="Pfam" id="PF02902">
    <property type="entry name" value="Peptidase_C48"/>
    <property type="match status" value="1"/>
</dbReference>
<feature type="region of interest" description="Disordered" evidence="4">
    <location>
        <begin position="449"/>
        <end position="501"/>
    </location>
</feature>
<name>A0ABQ8EJF0_BRANA</name>
<feature type="compositionally biased region" description="Low complexity" evidence="4">
    <location>
        <begin position="630"/>
        <end position="647"/>
    </location>
</feature>
<comment type="caution">
    <text evidence="6">The sequence shown here is derived from an EMBL/GenBank/DDBJ whole genome shotgun (WGS) entry which is preliminary data.</text>
</comment>
<feature type="compositionally biased region" description="Pro residues" evidence="4">
    <location>
        <begin position="883"/>
        <end position="895"/>
    </location>
</feature>
<dbReference type="SUPFAM" id="SSF54001">
    <property type="entry name" value="Cysteine proteinases"/>
    <property type="match status" value="1"/>
</dbReference>
<keyword evidence="3" id="KW-0378">Hydrolase</keyword>
<feature type="compositionally biased region" description="Low complexity" evidence="4">
    <location>
        <begin position="721"/>
        <end position="734"/>
    </location>
</feature>
<feature type="compositionally biased region" description="Polar residues" evidence="4">
    <location>
        <begin position="648"/>
        <end position="660"/>
    </location>
</feature>
<evidence type="ECO:0000313" key="7">
    <source>
        <dbReference type="Proteomes" id="UP000824890"/>
    </source>
</evidence>
<sequence>FTSSSSIFTVLVKTISISTNPNPFLPMNPMNPMNPNLKFAESAYRLRFLDPEVRRFDFAESSSRLRFLDPEVIDTCDNACDTRLPERLFATDRFPRNRLNIYSRPNILAFVRHVLRGSEVFAKIRDSSFGKLFDLPTRQCPVSCKLIHSLLSRQLRCNQEHTLWSVFGKDPLRFSLEEFGTITGLNCGSFPDGYEAPDHNRKDANKQKGAHKDPLWQKIVGKYDNITIADLAEELEHDHQMDEWRRIRLALIIILDGVLIASQQIHRPTLRYVQMLGDVDAFLEFPWGRESFLHTVRCMKPPKFEKGTPVDSPVDMLVLKLKQETFRLTGFPLALQLLAFRAIPMLLSKIPAPFNDQTIMDLTEPNLPNHPSIDLDAVLEVEANPSLRVTPLIQVVRGPHPGWGVWPNEKTDDKVTYMEQLIANNHCFSKAMWPGGDCSEPVFTFTPIPEKPVHKKHTVPRKRMDSTIKPHKAGKETSVPSEQRRSTRLQASSTPTPAPSTELVEARISTLEANATLMVARITGLEATVAKLGASNDRLKQKLHWQLKRSRATSLLPQFVLTHRRRSAPHRPQSNDLPGDDHHDSPNSKRRKTNQVSDAILGSGSPILSQYRAQHCASRRIDFNNPSADHQSSPHHSPGTHSPLSPSFSQRSTQLPSTDHNSADHQLNRHHSTDHQSPSHQHHDHKSSTHGTDNHPSTSHEPLSYTPHVVDHQSPDHQTHNHPSPSDNHNSPNPGEHSCTHLVVDPIDHEPPNHILDTPTSEPPSSAHNSPPPAISLAQHSPTIQTSTKLSPLFTAGTSQKTPLPPAPAPFPQGSLSQQYAPIGTLPQFDATPLNKPSSQSPPSHGLTLPGPDTAPPIYDSSAFPYSPIPLLNPTPAATTPPTISPNPLFTPPPAATTTPTSSPNKPAGFSTHYSTPNAFAATASLKGSNCRSNYQDLNTDHGDASDSSPEKTVRRVVDELNVLFMTIDILASQIDVPIIILPPFIFQAQTTCKEVCELSDSSPSRKTKEHQMSEAEKVLAQTFLNRPDFPHYLLVTPPPEDLWNIFAKTMAANKKVFHVTPSKLDFSNQFLLQLATPSQWTDSLHMAVLMHMLDMHHKDVLQMENATFMPPTLTSLMQSKDRQFQAALKKDKIRWDSRITKLIMLPGKTWMKEVLKVYTPMIWADRHWVGLAIDLRAGHVDVLDSLPSLYNDEAVQRFLRPILQMLPYLIRYVRITGTYENSRSGDCGPVCAKFMELHLYGDPYPHMSGLTDGMVDKFRQQYAMEAYKTISSLPNYILRINKAPFPVFLLMCLPSSRTTYVFCIVVIPARNYYVTFCHQAKLATSFRSFPNLSISL</sequence>
<dbReference type="Proteomes" id="UP000824890">
    <property type="component" value="Unassembled WGS sequence"/>
</dbReference>
<dbReference type="InterPro" id="IPR015410">
    <property type="entry name" value="DUF1985"/>
</dbReference>
<keyword evidence="2" id="KW-0645">Protease</keyword>
<dbReference type="PROSITE" id="PS50600">
    <property type="entry name" value="ULP_PROTEASE"/>
    <property type="match status" value="1"/>
</dbReference>
<dbReference type="InterPro" id="IPR038765">
    <property type="entry name" value="Papain-like_cys_pep_sf"/>
</dbReference>
<feature type="region of interest" description="Disordered" evidence="4">
    <location>
        <begin position="794"/>
        <end position="912"/>
    </location>
</feature>
<feature type="domain" description="Ubiquitin-like protease family profile" evidence="5">
    <location>
        <begin position="1065"/>
        <end position="1239"/>
    </location>
</feature>
<dbReference type="PANTHER" id="PTHR48449">
    <property type="entry name" value="DUF1985 DOMAIN-CONTAINING PROTEIN"/>
    <property type="match status" value="1"/>
</dbReference>
<reference evidence="6 7" key="1">
    <citation type="submission" date="2021-05" db="EMBL/GenBank/DDBJ databases">
        <title>Genome Assembly of Synthetic Allotetraploid Brassica napus Reveals Homoeologous Exchanges between Subgenomes.</title>
        <authorList>
            <person name="Davis J.T."/>
        </authorList>
    </citation>
    <scope>NUCLEOTIDE SEQUENCE [LARGE SCALE GENOMIC DNA]</scope>
    <source>
        <strain evidence="7">cv. Da-Ae</strain>
        <tissue evidence="6">Seedling</tissue>
    </source>
</reference>
<feature type="region of interest" description="Disordered" evidence="4">
    <location>
        <begin position="622"/>
        <end position="778"/>
    </location>
</feature>
<feature type="compositionally biased region" description="Basic and acidic residues" evidence="4">
    <location>
        <begin position="709"/>
        <end position="719"/>
    </location>
</feature>
<protein>
    <recommendedName>
        <fullName evidence="5">Ubiquitin-like protease family profile domain-containing protein</fullName>
    </recommendedName>
</protein>
<organism evidence="6 7">
    <name type="scientific">Brassica napus</name>
    <name type="common">Rape</name>
    <dbReference type="NCBI Taxonomy" id="3708"/>
    <lineage>
        <taxon>Eukaryota</taxon>
        <taxon>Viridiplantae</taxon>
        <taxon>Streptophyta</taxon>
        <taxon>Embryophyta</taxon>
        <taxon>Tracheophyta</taxon>
        <taxon>Spermatophyta</taxon>
        <taxon>Magnoliopsida</taxon>
        <taxon>eudicotyledons</taxon>
        <taxon>Gunneridae</taxon>
        <taxon>Pentapetalae</taxon>
        <taxon>rosids</taxon>
        <taxon>malvids</taxon>
        <taxon>Brassicales</taxon>
        <taxon>Brassicaceae</taxon>
        <taxon>Brassiceae</taxon>
        <taxon>Brassica</taxon>
    </lineage>
</organism>
<evidence type="ECO:0000256" key="2">
    <source>
        <dbReference type="ARBA" id="ARBA00022670"/>
    </source>
</evidence>
<evidence type="ECO:0000256" key="1">
    <source>
        <dbReference type="ARBA" id="ARBA00005234"/>
    </source>
</evidence>
<dbReference type="InterPro" id="IPR003653">
    <property type="entry name" value="Peptidase_C48_C"/>
</dbReference>
<dbReference type="EMBL" id="JAGKQM010000001">
    <property type="protein sequence ID" value="KAH0941711.1"/>
    <property type="molecule type" value="Genomic_DNA"/>
</dbReference>
<dbReference type="Gene3D" id="3.40.395.10">
    <property type="entry name" value="Adenoviral Proteinase, Chain A"/>
    <property type="match status" value="1"/>
</dbReference>
<dbReference type="Pfam" id="PF09331">
    <property type="entry name" value="DUF1985"/>
    <property type="match status" value="1"/>
</dbReference>
<evidence type="ECO:0000313" key="6">
    <source>
        <dbReference type="EMBL" id="KAH0941711.1"/>
    </source>
</evidence>
<accession>A0ABQ8EJF0</accession>
<keyword evidence="7" id="KW-1185">Reference proteome</keyword>
<feature type="region of interest" description="Disordered" evidence="4">
    <location>
        <begin position="558"/>
        <end position="606"/>
    </location>
</feature>
<comment type="similarity">
    <text evidence="1">Belongs to the peptidase C48 family.</text>
</comment>
<evidence type="ECO:0000259" key="5">
    <source>
        <dbReference type="PROSITE" id="PS50600"/>
    </source>
</evidence>
<dbReference type="PANTHER" id="PTHR48449:SF1">
    <property type="entry name" value="DUF1985 DOMAIN-CONTAINING PROTEIN"/>
    <property type="match status" value="1"/>
</dbReference>
<proteinExistence type="inferred from homology"/>
<feature type="compositionally biased region" description="Polar residues" evidence="4">
    <location>
        <begin position="689"/>
        <end position="701"/>
    </location>
</feature>
<gene>
    <name evidence="6" type="ORF">HID58_001348</name>
</gene>
<evidence type="ECO:0000256" key="3">
    <source>
        <dbReference type="ARBA" id="ARBA00022801"/>
    </source>
</evidence>
<feature type="non-terminal residue" evidence="6">
    <location>
        <position position="1"/>
    </location>
</feature>